<comment type="caution">
    <text evidence="1">The sequence shown here is derived from an EMBL/GenBank/DDBJ whole genome shotgun (WGS) entry which is preliminary data.</text>
</comment>
<sequence>MKTKVVLTVDTEPSIAGAFDDPDKYSPLIHEPVWGEADGKSQATGFMIETLKEHGQIATFFVETAHTAYFSDAPMGRYVERLTAAGQDIQLHLHPCWASYENGSLNSGSRVSDNCSELAEDQLVELLRQGMDTIERWTGNRPTSMRTGNFATSLCVFRAMEKAGLKYASNICTAVAPPPEPALQVASGKHVFAGVEELPVTCFADPGPIGRGRLKPMQVTALSAAEQIALLNQAHNKRLEAVIIVTHPFEYIKINNFRYDGLRANKLVQSRLQKLCGFLADNPDRFDMTSLEGAAQSITGNGGATDLTGSTVKSVLRTVENFTNDRFL</sequence>
<organism evidence="1 2">
    <name type="scientific">Emcibacter nanhaiensis</name>
    <dbReference type="NCBI Taxonomy" id="1505037"/>
    <lineage>
        <taxon>Bacteria</taxon>
        <taxon>Pseudomonadati</taxon>
        <taxon>Pseudomonadota</taxon>
        <taxon>Alphaproteobacteria</taxon>
        <taxon>Emcibacterales</taxon>
        <taxon>Emcibacteraceae</taxon>
        <taxon>Emcibacter</taxon>
    </lineage>
</organism>
<dbReference type="InterPro" id="IPR011330">
    <property type="entry name" value="Glyco_hydro/deAcase_b/a-brl"/>
</dbReference>
<reference evidence="2" key="1">
    <citation type="submission" date="2019-06" db="EMBL/GenBank/DDBJ databases">
        <title>The complete genome of Emcibacter congregatus ZYLT.</title>
        <authorList>
            <person name="Zhao Z."/>
        </authorList>
    </citation>
    <scope>NUCLEOTIDE SEQUENCE [LARGE SCALE GENOMIC DNA]</scope>
    <source>
        <strain evidence="2">MCCC 1A06723</strain>
    </source>
</reference>
<dbReference type="AlphaFoldDB" id="A0A501PSK2"/>
<keyword evidence="2" id="KW-1185">Reference proteome</keyword>
<accession>A0A501PSK2</accession>
<dbReference type="Proteomes" id="UP000319148">
    <property type="component" value="Unassembled WGS sequence"/>
</dbReference>
<dbReference type="Gene3D" id="3.20.20.370">
    <property type="entry name" value="Glycoside hydrolase/deacetylase"/>
    <property type="match status" value="1"/>
</dbReference>
<name>A0A501PSK2_9PROT</name>
<dbReference type="GO" id="GO:0005975">
    <property type="term" value="P:carbohydrate metabolic process"/>
    <property type="evidence" value="ECO:0007669"/>
    <property type="project" value="InterPro"/>
</dbReference>
<protein>
    <recommendedName>
        <fullName evidence="3">Polysaccharide deacetylase</fullName>
    </recommendedName>
</protein>
<evidence type="ECO:0000313" key="2">
    <source>
        <dbReference type="Proteomes" id="UP000319148"/>
    </source>
</evidence>
<evidence type="ECO:0000313" key="1">
    <source>
        <dbReference type="EMBL" id="TPD63077.1"/>
    </source>
</evidence>
<dbReference type="RefSeq" id="WP_139938327.1">
    <property type="nucleotide sequence ID" value="NZ_JBHSYP010000022.1"/>
</dbReference>
<dbReference type="OrthoDB" id="9784220at2"/>
<dbReference type="EMBL" id="VFIY01000004">
    <property type="protein sequence ID" value="TPD63077.1"/>
    <property type="molecule type" value="Genomic_DNA"/>
</dbReference>
<evidence type="ECO:0008006" key="3">
    <source>
        <dbReference type="Google" id="ProtNLM"/>
    </source>
</evidence>
<gene>
    <name evidence="1" type="ORF">FIV46_03070</name>
</gene>
<proteinExistence type="predicted"/>
<dbReference type="SUPFAM" id="SSF88713">
    <property type="entry name" value="Glycoside hydrolase/deacetylase"/>
    <property type="match status" value="1"/>
</dbReference>